<name>A0AAD3DVS9_9CHLO</name>
<sequence length="303" mass="31056">MAERRRGRRIAVQLSSWGPWLLPFVVLVALLALRKSIVQVISDGASGGAKSPSSPAAALATTLQLGAASANATAAVPTAAAAVASSGSAAKAGSGGSGARVDAPRQQRAARHCSNTCFKANDGVCDEGRPATPEGTTAGSRRSLHGSQQHGSQLQGQGRRRVLGVEGNKEVSELLCDLGTDCNDCGPWVGTVPEGWGPAAGPVSWLRSTHNASMFTRRTTTPRPFRAAITHHSADPDVSAMIWHYGAMEGGVTRIVNAVLDGQCVLSAGVDSSSGSSSGSGGDGGGKATREQQGQQRRRLVID</sequence>
<gene>
    <name evidence="3" type="ORF">Agub_g9818</name>
</gene>
<feature type="region of interest" description="Disordered" evidence="1">
    <location>
        <begin position="124"/>
        <end position="160"/>
    </location>
</feature>
<evidence type="ECO:0000313" key="4">
    <source>
        <dbReference type="Proteomes" id="UP001054857"/>
    </source>
</evidence>
<feature type="compositionally biased region" description="Gly residues" evidence="1">
    <location>
        <begin position="278"/>
        <end position="287"/>
    </location>
</feature>
<evidence type="ECO:0000256" key="2">
    <source>
        <dbReference type="SAM" id="Phobius"/>
    </source>
</evidence>
<organism evidence="3 4">
    <name type="scientific">Astrephomene gubernaculifera</name>
    <dbReference type="NCBI Taxonomy" id="47775"/>
    <lineage>
        <taxon>Eukaryota</taxon>
        <taxon>Viridiplantae</taxon>
        <taxon>Chlorophyta</taxon>
        <taxon>core chlorophytes</taxon>
        <taxon>Chlorophyceae</taxon>
        <taxon>CS clade</taxon>
        <taxon>Chlamydomonadales</taxon>
        <taxon>Astrephomenaceae</taxon>
        <taxon>Astrephomene</taxon>
    </lineage>
</organism>
<keyword evidence="4" id="KW-1185">Reference proteome</keyword>
<proteinExistence type="predicted"/>
<dbReference type="EMBL" id="BMAR01000021">
    <property type="protein sequence ID" value="GFR47994.1"/>
    <property type="molecule type" value="Genomic_DNA"/>
</dbReference>
<evidence type="ECO:0000313" key="3">
    <source>
        <dbReference type="EMBL" id="GFR47994.1"/>
    </source>
</evidence>
<dbReference type="AlphaFoldDB" id="A0AAD3DVS9"/>
<comment type="caution">
    <text evidence="3">The sequence shown here is derived from an EMBL/GenBank/DDBJ whole genome shotgun (WGS) entry which is preliminary data.</text>
</comment>
<protein>
    <submittedName>
        <fullName evidence="3">Uncharacterized protein</fullName>
    </submittedName>
</protein>
<reference evidence="3 4" key="1">
    <citation type="journal article" date="2021" name="Sci. Rep.">
        <title>Genome sequencing of the multicellular alga Astrephomene provides insights into convergent evolution of germ-soma differentiation.</title>
        <authorList>
            <person name="Yamashita S."/>
            <person name="Yamamoto K."/>
            <person name="Matsuzaki R."/>
            <person name="Suzuki S."/>
            <person name="Yamaguchi H."/>
            <person name="Hirooka S."/>
            <person name="Minakuchi Y."/>
            <person name="Miyagishima S."/>
            <person name="Kawachi M."/>
            <person name="Toyoda A."/>
            <person name="Nozaki H."/>
        </authorList>
    </citation>
    <scope>NUCLEOTIDE SEQUENCE [LARGE SCALE GENOMIC DNA]</scope>
    <source>
        <strain evidence="3 4">NIES-4017</strain>
    </source>
</reference>
<keyword evidence="2" id="KW-0812">Transmembrane</keyword>
<feature type="transmembrane region" description="Helical" evidence="2">
    <location>
        <begin position="12"/>
        <end position="33"/>
    </location>
</feature>
<dbReference type="Proteomes" id="UP001054857">
    <property type="component" value="Unassembled WGS sequence"/>
</dbReference>
<keyword evidence="2" id="KW-0472">Membrane</keyword>
<keyword evidence="2" id="KW-1133">Transmembrane helix</keyword>
<feature type="region of interest" description="Disordered" evidence="1">
    <location>
        <begin position="269"/>
        <end position="303"/>
    </location>
</feature>
<evidence type="ECO:0000256" key="1">
    <source>
        <dbReference type="SAM" id="MobiDB-lite"/>
    </source>
</evidence>
<feature type="compositionally biased region" description="Low complexity" evidence="1">
    <location>
        <begin position="145"/>
        <end position="157"/>
    </location>
</feature>
<feature type="non-terminal residue" evidence="3">
    <location>
        <position position="303"/>
    </location>
</feature>
<accession>A0AAD3DVS9</accession>